<feature type="region of interest" description="Disordered" evidence="1">
    <location>
        <begin position="1015"/>
        <end position="1035"/>
    </location>
</feature>
<protein>
    <recommendedName>
        <fullName evidence="4">Retinoic acid induced 16</fullName>
    </recommendedName>
</protein>
<feature type="compositionally biased region" description="Acidic residues" evidence="1">
    <location>
        <begin position="212"/>
        <end position="225"/>
    </location>
</feature>
<dbReference type="EMBL" id="NBII01000001">
    <property type="protein sequence ID" value="PAV23615.1"/>
    <property type="molecule type" value="Genomic_DNA"/>
</dbReference>
<sequence length="1079" mass="119952">MDYFSKFLRPNAQPPPKQTYDHAAEFHKAWVIVYETLTYPDERQLARGIRSTSVPQALKTMVDSLVWESTRTEEGLTGACMEYLLKNDVLGTLVRLSEPDRPSGIQVEVLRTVQNMVVLLDEQFLVHSVVHRAVLRLLKTCVGDDIQEQLDGRNRVMGAAGNVVRTSPSEYEEDLVDLLCLLCSRIRTFRELLMIFFYDKHWYHSEVLATVQEEEEEEEEEEEGEVQAREQTEAESVPDSSTLTQRSPSPTPSQATVTSAPVSSQAKKPEYEFLLLNYLLRFVHREGKIGDFARAGLLFLMDVAMSPGVPVHRLGGDGTKLSTSSLSSSSTHQGPEGDPVADAALALAEYILDGDFCDVLGAGLGAVYSLLPSKLEIRSEVHVNAAQQGVMTIGGVSFMSEEEKELYDAAHDKSRGIGIEVSSSPEVKSRLEHFVKLLEFLQDVLRRNVSNHDGDVTVEPVSFVGSAIVQSILDAVRRIFLENVLYPSILECSDTDGSAVAVMSYIDIMFRTLQDTQFAECIIDFLVSEDDSDSSRYRPRTRPTLLLDTTTSAPPPTSNREKKMRRRKSSAMILLEMEAPDARRQSTYFTSMGRFTLKDLLLVNMRSKSNASITAAIQLMQTLISHHCRLSVDRLFIFSYDSSAISSSTPGPRSSPDEDDDMFTYPGAETRKESAFNITRPYSRIPEISYSMHERELGLYLGLVSRIDPAHGQGAFSTGYEHYLRDAFINTAGHSCSTCITDIKEGSPRYLLDVNDPVLSLMLQSLRHFFSNTPEQNMALTAMLASIATCPYRSLKGWLLFGTDGTIIQTKSGTEHQFLDDGDDRSVDFNVNERLERNELPMPIHGAGPLSQPVILSILQGLVSNLDRFRDVVPDFDIFLTERRQGLVFSENLTDALSLSFDLSNNAISLTEASNTLRTESGFSHTKPRTKSKSGWVSFLSSRKSKSIHISPTRSDSSTSSSQGKAVEASPFGAHYRKTSSISVEPLVAPLPASGPWVPVERRAFSQDEEDILGSSGQWGEGKHSDYAPPTQETENENIKTVTLSQLLDNVVILEESIKELTGVIHARRSLGIDSLRYL</sequence>
<feature type="compositionally biased region" description="Polar residues" evidence="1">
    <location>
        <begin position="238"/>
        <end position="263"/>
    </location>
</feature>
<feature type="region of interest" description="Disordered" evidence="1">
    <location>
        <begin position="947"/>
        <end position="970"/>
    </location>
</feature>
<dbReference type="PANTHER" id="PTHR21705:SF11">
    <property type="entry name" value="FHIP FAMILY PROTEIN CG3558"/>
    <property type="match status" value="1"/>
</dbReference>
<dbReference type="Proteomes" id="UP000217199">
    <property type="component" value="Unassembled WGS sequence"/>
</dbReference>
<proteinExistence type="predicted"/>
<evidence type="ECO:0000256" key="1">
    <source>
        <dbReference type="SAM" id="MobiDB-lite"/>
    </source>
</evidence>
<feature type="region of interest" description="Disordered" evidence="1">
    <location>
        <begin position="644"/>
        <end position="666"/>
    </location>
</feature>
<feature type="region of interest" description="Disordered" evidence="1">
    <location>
        <begin position="531"/>
        <end position="566"/>
    </location>
</feature>
<organism evidence="2 3">
    <name type="scientific">Pyrrhoderma noxium</name>
    <dbReference type="NCBI Taxonomy" id="2282107"/>
    <lineage>
        <taxon>Eukaryota</taxon>
        <taxon>Fungi</taxon>
        <taxon>Dikarya</taxon>
        <taxon>Basidiomycota</taxon>
        <taxon>Agaricomycotina</taxon>
        <taxon>Agaricomycetes</taxon>
        <taxon>Hymenochaetales</taxon>
        <taxon>Hymenochaetaceae</taxon>
        <taxon>Pyrrhoderma</taxon>
    </lineage>
</organism>
<dbReference type="AlphaFoldDB" id="A0A286UVY6"/>
<feature type="compositionally biased region" description="Low complexity" evidence="1">
    <location>
        <begin position="951"/>
        <end position="962"/>
    </location>
</feature>
<dbReference type="InterPro" id="IPR019384">
    <property type="entry name" value="FHIP"/>
</dbReference>
<dbReference type="PANTHER" id="PTHR21705">
    <property type="entry name" value="RAI16 PROTEIN-RELATED"/>
    <property type="match status" value="1"/>
</dbReference>
<feature type="region of interest" description="Disordered" evidence="1">
    <location>
        <begin position="211"/>
        <end position="263"/>
    </location>
</feature>
<dbReference type="InParanoid" id="A0A286UVY6"/>
<dbReference type="STRING" id="2282107.A0A286UVY6"/>
<feature type="compositionally biased region" description="Low complexity" evidence="1">
    <location>
        <begin position="542"/>
        <end position="552"/>
    </location>
</feature>
<name>A0A286UVY6_9AGAM</name>
<evidence type="ECO:0000313" key="2">
    <source>
        <dbReference type="EMBL" id="PAV23615.1"/>
    </source>
</evidence>
<gene>
    <name evidence="2" type="ORF">PNOK_0068300</name>
</gene>
<evidence type="ECO:0000313" key="3">
    <source>
        <dbReference type="Proteomes" id="UP000217199"/>
    </source>
</evidence>
<accession>A0A286UVY6</accession>
<feature type="compositionally biased region" description="Low complexity" evidence="1">
    <location>
        <begin position="321"/>
        <end position="331"/>
    </location>
</feature>
<keyword evidence="3" id="KW-1185">Reference proteome</keyword>
<comment type="caution">
    <text evidence="2">The sequence shown here is derived from an EMBL/GenBank/DDBJ whole genome shotgun (WGS) entry which is preliminary data.</text>
</comment>
<dbReference type="OrthoDB" id="5350595at2759"/>
<dbReference type="Pfam" id="PF10257">
    <property type="entry name" value="RAI16-like"/>
    <property type="match status" value="1"/>
</dbReference>
<feature type="region of interest" description="Disordered" evidence="1">
    <location>
        <begin position="918"/>
        <end position="937"/>
    </location>
</feature>
<feature type="region of interest" description="Disordered" evidence="1">
    <location>
        <begin position="315"/>
        <end position="337"/>
    </location>
</feature>
<evidence type="ECO:0008006" key="4">
    <source>
        <dbReference type="Google" id="ProtNLM"/>
    </source>
</evidence>
<reference evidence="2 3" key="1">
    <citation type="journal article" date="2017" name="Mol. Ecol.">
        <title>Comparative and population genomic landscape of Phellinus noxius: A hypervariable fungus causing root rot in trees.</title>
        <authorList>
            <person name="Chung C.L."/>
            <person name="Lee T.J."/>
            <person name="Akiba M."/>
            <person name="Lee H.H."/>
            <person name="Kuo T.H."/>
            <person name="Liu D."/>
            <person name="Ke H.M."/>
            <person name="Yokoi T."/>
            <person name="Roa M.B."/>
            <person name="Lu M.J."/>
            <person name="Chang Y.Y."/>
            <person name="Ann P.J."/>
            <person name="Tsai J.N."/>
            <person name="Chen C.Y."/>
            <person name="Tzean S.S."/>
            <person name="Ota Y."/>
            <person name="Hattori T."/>
            <person name="Sahashi N."/>
            <person name="Liou R.F."/>
            <person name="Kikuchi T."/>
            <person name="Tsai I.J."/>
        </authorList>
    </citation>
    <scope>NUCLEOTIDE SEQUENCE [LARGE SCALE GENOMIC DNA]</scope>
    <source>
        <strain evidence="2 3">FFPRI411160</strain>
    </source>
</reference>